<name>A0ABT5EGR6_9BACT</name>
<protein>
    <submittedName>
        <fullName evidence="3">YciI family protein</fullName>
    </submittedName>
</protein>
<evidence type="ECO:0000313" key="3">
    <source>
        <dbReference type="EMBL" id="MDC0740557.1"/>
    </source>
</evidence>
<dbReference type="RefSeq" id="WP_271915758.1">
    <property type="nucleotide sequence ID" value="NZ_JAQNDO010000001.1"/>
</dbReference>
<feature type="domain" description="YCII-related" evidence="2">
    <location>
        <begin position="23"/>
        <end position="102"/>
    </location>
</feature>
<dbReference type="Gene3D" id="3.30.70.1060">
    <property type="entry name" value="Dimeric alpha+beta barrel"/>
    <property type="match status" value="1"/>
</dbReference>
<evidence type="ECO:0000313" key="4">
    <source>
        <dbReference type="Proteomes" id="UP001221411"/>
    </source>
</evidence>
<sequence>MKYLLMMHTPSGGPYQVMSWPQKDLKAHIDFMRSFAQKLTASGELLAAEGLAGPDQAKLVRAGKDGRPVTDGVFPEAKEFLAGYWFVDVASPERAYEIAAQASVAPGLGGAPLYLGIEVRQVMAAPPADWP</sequence>
<dbReference type="PANTHER" id="PTHR35174:SF3">
    <property type="entry name" value="BLL7171 PROTEIN"/>
    <property type="match status" value="1"/>
</dbReference>
<dbReference type="Proteomes" id="UP001221411">
    <property type="component" value="Unassembled WGS sequence"/>
</dbReference>
<dbReference type="PANTHER" id="PTHR35174">
    <property type="entry name" value="BLL7171 PROTEIN-RELATED"/>
    <property type="match status" value="1"/>
</dbReference>
<accession>A0ABT5EGR6</accession>
<dbReference type="Pfam" id="PF03795">
    <property type="entry name" value="YCII"/>
    <property type="match status" value="1"/>
</dbReference>
<evidence type="ECO:0000259" key="2">
    <source>
        <dbReference type="Pfam" id="PF03795"/>
    </source>
</evidence>
<evidence type="ECO:0000256" key="1">
    <source>
        <dbReference type="ARBA" id="ARBA00007689"/>
    </source>
</evidence>
<reference evidence="3 4" key="1">
    <citation type="submission" date="2022-11" db="EMBL/GenBank/DDBJ databases">
        <title>Minimal conservation of predation-associated metabolite biosynthetic gene clusters underscores biosynthetic potential of Myxococcota including descriptions for ten novel species: Archangium lansinium sp. nov., Myxococcus landrumus sp. nov., Nannocystis bai.</title>
        <authorList>
            <person name="Ahearne A."/>
            <person name="Stevens C."/>
            <person name="Dowd S."/>
        </authorList>
    </citation>
    <scope>NUCLEOTIDE SEQUENCE [LARGE SCALE GENOMIC DNA]</scope>
    <source>
        <strain evidence="3 4">RJM3</strain>
    </source>
</reference>
<gene>
    <name evidence="3" type="ORF">POL67_04315</name>
</gene>
<proteinExistence type="inferred from homology"/>
<comment type="caution">
    <text evidence="3">The sequence shown here is derived from an EMBL/GenBank/DDBJ whole genome shotgun (WGS) entry which is preliminary data.</text>
</comment>
<dbReference type="SUPFAM" id="SSF54909">
    <property type="entry name" value="Dimeric alpha+beta barrel"/>
    <property type="match status" value="1"/>
</dbReference>
<dbReference type="EMBL" id="JAQNDO010000001">
    <property type="protein sequence ID" value="MDC0740557.1"/>
    <property type="molecule type" value="Genomic_DNA"/>
</dbReference>
<keyword evidence="4" id="KW-1185">Reference proteome</keyword>
<dbReference type="InterPro" id="IPR011008">
    <property type="entry name" value="Dimeric_a/b-barrel"/>
</dbReference>
<comment type="similarity">
    <text evidence="1">Belongs to the YciI family.</text>
</comment>
<dbReference type="InterPro" id="IPR005545">
    <property type="entry name" value="YCII"/>
</dbReference>
<organism evidence="3 4">
    <name type="scientific">Polyangium mundeleinium</name>
    <dbReference type="NCBI Taxonomy" id="2995306"/>
    <lineage>
        <taxon>Bacteria</taxon>
        <taxon>Pseudomonadati</taxon>
        <taxon>Myxococcota</taxon>
        <taxon>Polyangia</taxon>
        <taxon>Polyangiales</taxon>
        <taxon>Polyangiaceae</taxon>
        <taxon>Polyangium</taxon>
    </lineage>
</organism>